<feature type="compositionally biased region" description="Basic and acidic residues" evidence="1">
    <location>
        <begin position="510"/>
        <end position="528"/>
    </location>
</feature>
<accession>A0A5N5ICS3</accession>
<dbReference type="PANTHER" id="PTHR34572:SF1">
    <property type="entry name" value="GOLGIN FAMILY A PROTEIN"/>
    <property type="match status" value="1"/>
</dbReference>
<dbReference type="Proteomes" id="UP000327157">
    <property type="component" value="Chromosome 5"/>
</dbReference>
<evidence type="ECO:0000313" key="2">
    <source>
        <dbReference type="EMBL" id="KAB2637578.1"/>
    </source>
</evidence>
<dbReference type="InterPro" id="IPR006502">
    <property type="entry name" value="PDDEXK-like"/>
</dbReference>
<comment type="caution">
    <text evidence="2">The sequence shown here is derived from an EMBL/GenBank/DDBJ whole genome shotgun (WGS) entry which is preliminary data.</text>
</comment>
<keyword evidence="3" id="KW-1185">Reference proteome</keyword>
<organism evidence="2 3">
    <name type="scientific">Pyrus ussuriensis x Pyrus communis</name>
    <dbReference type="NCBI Taxonomy" id="2448454"/>
    <lineage>
        <taxon>Eukaryota</taxon>
        <taxon>Viridiplantae</taxon>
        <taxon>Streptophyta</taxon>
        <taxon>Embryophyta</taxon>
        <taxon>Tracheophyta</taxon>
        <taxon>Spermatophyta</taxon>
        <taxon>Magnoliopsida</taxon>
        <taxon>eudicotyledons</taxon>
        <taxon>Gunneridae</taxon>
        <taxon>Pentapetalae</taxon>
        <taxon>rosids</taxon>
        <taxon>fabids</taxon>
        <taxon>Rosales</taxon>
        <taxon>Rosaceae</taxon>
        <taxon>Amygdaloideae</taxon>
        <taxon>Maleae</taxon>
        <taxon>Pyrus</taxon>
    </lineage>
</organism>
<sequence>MGAVRFQRVAAAFDEVARVRLCESSGSEYSAAGESFADLSDLVKSFIEGGDFEERGDDQDVVRNEKEHLVDEKSEAGDWSDSETKNSMESLFDVKSDGLKKKIVTEVEVALAGIGDDNSSPAFKRRLMTHLRQKGFDAGLCKSKWVKSSRFPAGDYEFVDVSLKGTRYIVEPFLVREFEIARPTTRYTSLLDVFPNTFVGEVDELKKIVRLMCTAIKKSMKSVDMSMPPWRRNGYMQAKWFGSYKRTTHAVASSAAANATLESNHGFVGVKRSMGFEALPTKSYYCRDDFAGVRNLNVQGIWPNQTSSASPTQNRRSISKMEGVGARLGRTSTRHGPATVFTGPVRKWKKKWVHVAPPSNHHTSIHHSHQINGSSNGNNGSHLLLFKWTPIAQSQNTAISNGAVANGGDMDKVSAKDDGALAASEEPPRRKFKYIPIALLEEEQNEDEEQVEDEGNTIDNDAVDTEATPKNQGLDEKPDINDVPMEENQENNQVVCQDLNETLELSLGSDGHENDNDSGLKAEQTRNG</sequence>
<evidence type="ECO:0008006" key="4">
    <source>
        <dbReference type="Google" id="ProtNLM"/>
    </source>
</evidence>
<feature type="region of interest" description="Disordered" evidence="1">
    <location>
        <begin position="54"/>
        <end position="84"/>
    </location>
</feature>
<feature type="compositionally biased region" description="Acidic residues" evidence="1">
    <location>
        <begin position="442"/>
        <end position="464"/>
    </location>
</feature>
<dbReference type="OrthoDB" id="2020529at2759"/>
<feature type="region of interest" description="Disordered" evidence="1">
    <location>
        <begin position="442"/>
        <end position="528"/>
    </location>
</feature>
<reference evidence="3" key="2">
    <citation type="submission" date="2019-10" db="EMBL/GenBank/DDBJ databases">
        <title>A de novo genome assembly of a pear dwarfing rootstock.</title>
        <authorList>
            <person name="Wang F."/>
            <person name="Wang J."/>
            <person name="Li S."/>
            <person name="Zhang Y."/>
            <person name="Fang M."/>
            <person name="Ma L."/>
            <person name="Zhao Y."/>
            <person name="Jiang S."/>
        </authorList>
    </citation>
    <scope>NUCLEOTIDE SEQUENCE [LARGE SCALE GENOMIC DNA]</scope>
</reference>
<reference evidence="2 3" key="3">
    <citation type="submission" date="2019-11" db="EMBL/GenBank/DDBJ databases">
        <title>A de novo genome assembly of a pear dwarfing rootstock.</title>
        <authorList>
            <person name="Wang F."/>
            <person name="Wang J."/>
            <person name="Li S."/>
            <person name="Zhang Y."/>
            <person name="Fang M."/>
            <person name="Ma L."/>
            <person name="Zhao Y."/>
            <person name="Jiang S."/>
        </authorList>
    </citation>
    <scope>NUCLEOTIDE SEQUENCE [LARGE SCALE GENOMIC DNA]</scope>
    <source>
        <strain evidence="2">S2</strain>
        <tissue evidence="2">Leaf</tissue>
    </source>
</reference>
<gene>
    <name evidence="2" type="ORF">D8674_028112</name>
</gene>
<evidence type="ECO:0000256" key="1">
    <source>
        <dbReference type="SAM" id="MobiDB-lite"/>
    </source>
</evidence>
<evidence type="ECO:0000313" key="3">
    <source>
        <dbReference type="Proteomes" id="UP000327157"/>
    </source>
</evidence>
<name>A0A5N5ICS3_9ROSA</name>
<dbReference type="Pfam" id="PF04720">
    <property type="entry name" value="PDDEXK_6"/>
    <property type="match status" value="1"/>
</dbReference>
<feature type="compositionally biased region" description="Basic and acidic residues" evidence="1">
    <location>
        <begin position="58"/>
        <end position="84"/>
    </location>
</feature>
<dbReference type="EMBL" id="SMOL01000004">
    <property type="protein sequence ID" value="KAB2637578.1"/>
    <property type="molecule type" value="Genomic_DNA"/>
</dbReference>
<proteinExistence type="predicted"/>
<dbReference type="AlphaFoldDB" id="A0A5N5ICS3"/>
<dbReference type="PANTHER" id="PTHR34572">
    <property type="entry name" value="GOLGIN FAMILY A PROTEIN"/>
    <property type="match status" value="1"/>
</dbReference>
<protein>
    <recommendedName>
        <fullName evidence="4">DUF506 family protein</fullName>
    </recommendedName>
</protein>
<reference evidence="2 3" key="1">
    <citation type="submission" date="2019-09" db="EMBL/GenBank/DDBJ databases">
        <authorList>
            <person name="Ou C."/>
        </authorList>
    </citation>
    <scope>NUCLEOTIDE SEQUENCE [LARGE SCALE GENOMIC DNA]</scope>
    <source>
        <strain evidence="2">S2</strain>
        <tissue evidence="2">Leaf</tissue>
    </source>
</reference>
<dbReference type="NCBIfam" id="TIGR01615">
    <property type="entry name" value="A_thal_3542"/>
    <property type="match status" value="1"/>
</dbReference>